<evidence type="ECO:0000313" key="2">
    <source>
        <dbReference type="Proteomes" id="UP001079657"/>
    </source>
</evidence>
<dbReference type="Proteomes" id="UP001079657">
    <property type="component" value="Unassembled WGS sequence"/>
</dbReference>
<organism evidence="1 2">
    <name type="scientific">Clostridium ganghwense</name>
    <dbReference type="NCBI Taxonomy" id="312089"/>
    <lineage>
        <taxon>Bacteria</taxon>
        <taxon>Bacillati</taxon>
        <taxon>Bacillota</taxon>
        <taxon>Clostridia</taxon>
        <taxon>Eubacteriales</taxon>
        <taxon>Clostridiaceae</taxon>
        <taxon>Clostridium</taxon>
    </lineage>
</organism>
<evidence type="ECO:0000313" key="1">
    <source>
        <dbReference type="EMBL" id="MCY6372488.1"/>
    </source>
</evidence>
<keyword evidence="2" id="KW-1185">Reference proteome</keyword>
<accession>A0ABT4CTT8</accession>
<proteinExistence type="predicted"/>
<gene>
    <name evidence="1" type="ORF">OXH55_17810</name>
</gene>
<protein>
    <submittedName>
        <fullName evidence="1">Circadian clock-controlled protein</fullName>
    </submittedName>
</protein>
<dbReference type="RefSeq" id="WP_268051482.1">
    <property type="nucleotide sequence ID" value="NZ_JAPQES010000007.1"/>
</dbReference>
<reference evidence="1" key="1">
    <citation type="submission" date="2022-12" db="EMBL/GenBank/DDBJ databases">
        <authorList>
            <person name="Wang J."/>
        </authorList>
    </citation>
    <scope>NUCLEOTIDE SEQUENCE</scope>
    <source>
        <strain evidence="1">HY-42-06</strain>
    </source>
</reference>
<sequence>MARKISISFKETTKDLELYQLIMSMEDKSYEVKQILREAFKAEIGQKKISKQEKKEEVNILDF</sequence>
<name>A0ABT4CTT8_9CLOT</name>
<dbReference type="EMBL" id="JAPQES010000007">
    <property type="protein sequence ID" value="MCY6372488.1"/>
    <property type="molecule type" value="Genomic_DNA"/>
</dbReference>
<comment type="caution">
    <text evidence="1">The sequence shown here is derived from an EMBL/GenBank/DDBJ whole genome shotgun (WGS) entry which is preliminary data.</text>
</comment>